<protein>
    <submittedName>
        <fullName evidence="1">Uncharacterized protein</fullName>
    </submittedName>
</protein>
<proteinExistence type="predicted"/>
<organism evidence="1 2">
    <name type="scientific">Gossypium stocksii</name>
    <dbReference type="NCBI Taxonomy" id="47602"/>
    <lineage>
        <taxon>Eukaryota</taxon>
        <taxon>Viridiplantae</taxon>
        <taxon>Streptophyta</taxon>
        <taxon>Embryophyta</taxon>
        <taxon>Tracheophyta</taxon>
        <taxon>Spermatophyta</taxon>
        <taxon>Magnoliopsida</taxon>
        <taxon>eudicotyledons</taxon>
        <taxon>Gunneridae</taxon>
        <taxon>Pentapetalae</taxon>
        <taxon>rosids</taxon>
        <taxon>malvids</taxon>
        <taxon>Malvales</taxon>
        <taxon>Malvaceae</taxon>
        <taxon>Malvoideae</taxon>
        <taxon>Gossypium</taxon>
    </lineage>
</organism>
<dbReference type="AlphaFoldDB" id="A0A9D3U7G2"/>
<comment type="caution">
    <text evidence="1">The sequence shown here is derived from an EMBL/GenBank/DDBJ whole genome shotgun (WGS) entry which is preliminary data.</text>
</comment>
<evidence type="ECO:0000313" key="1">
    <source>
        <dbReference type="EMBL" id="KAH1031364.1"/>
    </source>
</evidence>
<dbReference type="Proteomes" id="UP000828251">
    <property type="component" value="Unassembled WGS sequence"/>
</dbReference>
<evidence type="ECO:0000313" key="2">
    <source>
        <dbReference type="Proteomes" id="UP000828251"/>
    </source>
</evidence>
<name>A0A9D3U7G2_9ROSI</name>
<dbReference type="EMBL" id="JAIQCV010000013">
    <property type="protein sequence ID" value="KAH1031364.1"/>
    <property type="molecule type" value="Genomic_DNA"/>
</dbReference>
<sequence length="93" mass="10895">MSRPVRVFILYNDQICETEIGLIFVSAQSEDLVFNHGLTLKDLQIMIRYVIYEVRRDNDLDQVIESHCCSRNTILEFYADFIQWDEGGQSSMV</sequence>
<gene>
    <name evidence="1" type="ORF">J1N35_043538</name>
</gene>
<reference evidence="1 2" key="1">
    <citation type="journal article" date="2021" name="Plant Biotechnol. J.">
        <title>Multi-omics assisted identification of the key and species-specific regulatory components of drought-tolerant mechanisms in Gossypium stocksii.</title>
        <authorList>
            <person name="Yu D."/>
            <person name="Ke L."/>
            <person name="Zhang D."/>
            <person name="Wu Y."/>
            <person name="Sun Y."/>
            <person name="Mei J."/>
            <person name="Sun J."/>
            <person name="Sun Y."/>
        </authorList>
    </citation>
    <scope>NUCLEOTIDE SEQUENCE [LARGE SCALE GENOMIC DNA]</scope>
    <source>
        <strain evidence="2">cv. E1</strain>
        <tissue evidence="1">Leaf</tissue>
    </source>
</reference>
<accession>A0A9D3U7G2</accession>
<keyword evidence="2" id="KW-1185">Reference proteome</keyword>